<dbReference type="InterPro" id="IPR013249">
    <property type="entry name" value="RNA_pol_sigma70_r4_t2"/>
</dbReference>
<dbReference type="CDD" id="cd06171">
    <property type="entry name" value="Sigma70_r4"/>
    <property type="match status" value="1"/>
</dbReference>
<gene>
    <name evidence="8" type="ORF">ENK44_09790</name>
</gene>
<dbReference type="NCBIfam" id="TIGR02937">
    <property type="entry name" value="sigma70-ECF"/>
    <property type="match status" value="1"/>
</dbReference>
<dbReference type="GO" id="GO:0006352">
    <property type="term" value="P:DNA-templated transcription initiation"/>
    <property type="evidence" value="ECO:0007669"/>
    <property type="project" value="InterPro"/>
</dbReference>
<keyword evidence="2" id="KW-0805">Transcription regulation</keyword>
<comment type="similarity">
    <text evidence="1">Belongs to the sigma-70 factor family. ECF subfamily.</text>
</comment>
<dbReference type="PANTHER" id="PTHR43133:SF8">
    <property type="entry name" value="RNA POLYMERASE SIGMA FACTOR HI_1459-RELATED"/>
    <property type="match status" value="1"/>
</dbReference>
<dbReference type="GO" id="GO:0003677">
    <property type="term" value="F:DNA binding"/>
    <property type="evidence" value="ECO:0007669"/>
    <property type="project" value="UniProtKB-KW"/>
</dbReference>
<evidence type="ECO:0000256" key="1">
    <source>
        <dbReference type="ARBA" id="ARBA00010641"/>
    </source>
</evidence>
<reference evidence="8" key="1">
    <citation type="journal article" date="2020" name="mSystems">
        <title>Genome- and Community-Level Interaction Insights into Carbon Utilization and Element Cycling Functions of Hydrothermarchaeota in Hydrothermal Sediment.</title>
        <authorList>
            <person name="Zhou Z."/>
            <person name="Liu Y."/>
            <person name="Xu W."/>
            <person name="Pan J."/>
            <person name="Luo Z.H."/>
            <person name="Li M."/>
        </authorList>
    </citation>
    <scope>NUCLEOTIDE SEQUENCE [LARGE SCALE GENOMIC DNA]</scope>
    <source>
        <strain evidence="8">HyVt-577</strain>
    </source>
</reference>
<dbReference type="AlphaFoldDB" id="A0A7V4WVK8"/>
<dbReference type="InterPro" id="IPR039425">
    <property type="entry name" value="RNA_pol_sigma-70-like"/>
</dbReference>
<dbReference type="InterPro" id="IPR007627">
    <property type="entry name" value="RNA_pol_sigma70_r2"/>
</dbReference>
<dbReference type="Gene3D" id="1.10.1740.10">
    <property type="match status" value="1"/>
</dbReference>
<protein>
    <submittedName>
        <fullName evidence="8">Sigma-70 family RNA polymerase sigma factor</fullName>
    </submittedName>
</protein>
<dbReference type="Gene3D" id="1.10.10.10">
    <property type="entry name" value="Winged helix-like DNA-binding domain superfamily/Winged helix DNA-binding domain"/>
    <property type="match status" value="1"/>
</dbReference>
<keyword evidence="3" id="KW-0731">Sigma factor</keyword>
<dbReference type="InterPro" id="IPR036388">
    <property type="entry name" value="WH-like_DNA-bd_sf"/>
</dbReference>
<accession>A0A7V4WVK8</accession>
<keyword evidence="4" id="KW-0238">DNA-binding</keyword>
<evidence type="ECO:0000259" key="7">
    <source>
        <dbReference type="Pfam" id="PF08281"/>
    </source>
</evidence>
<dbReference type="Pfam" id="PF04542">
    <property type="entry name" value="Sigma70_r2"/>
    <property type="match status" value="1"/>
</dbReference>
<evidence type="ECO:0000256" key="2">
    <source>
        <dbReference type="ARBA" id="ARBA00023015"/>
    </source>
</evidence>
<evidence type="ECO:0000256" key="4">
    <source>
        <dbReference type="ARBA" id="ARBA00023125"/>
    </source>
</evidence>
<keyword evidence="5" id="KW-0804">Transcription</keyword>
<evidence type="ECO:0000313" key="8">
    <source>
        <dbReference type="EMBL" id="HGY55983.1"/>
    </source>
</evidence>
<dbReference type="SUPFAM" id="SSF88946">
    <property type="entry name" value="Sigma2 domain of RNA polymerase sigma factors"/>
    <property type="match status" value="1"/>
</dbReference>
<feature type="domain" description="RNA polymerase sigma-70 region 2" evidence="6">
    <location>
        <begin position="40"/>
        <end position="107"/>
    </location>
</feature>
<comment type="caution">
    <text evidence="8">The sequence shown here is derived from an EMBL/GenBank/DDBJ whole genome shotgun (WGS) entry which is preliminary data.</text>
</comment>
<sequence>MGIRRGLHRSNIENTEGPFLTDRQIIAEVLAGNTPVYAELIRRYEGQVAATVIGMLGKTAEAEDVAQEVFIRFYRALPRFRHDSAVATYLTRIAINLSLNALQRRKKQKELFRENNDNQLSGIPAAEENEHSEEIRLIRRAITQLDEDQRAVIVLRLIDGYSTKETAEILNIPLGTVLSRLNRAQKKLRQILTPLLEVNNG</sequence>
<dbReference type="GO" id="GO:0016987">
    <property type="term" value="F:sigma factor activity"/>
    <property type="evidence" value="ECO:0007669"/>
    <property type="project" value="UniProtKB-KW"/>
</dbReference>
<dbReference type="InterPro" id="IPR013324">
    <property type="entry name" value="RNA_pol_sigma_r3/r4-like"/>
</dbReference>
<dbReference type="InterPro" id="IPR014284">
    <property type="entry name" value="RNA_pol_sigma-70_dom"/>
</dbReference>
<dbReference type="SUPFAM" id="SSF88659">
    <property type="entry name" value="Sigma3 and sigma4 domains of RNA polymerase sigma factors"/>
    <property type="match status" value="1"/>
</dbReference>
<dbReference type="Pfam" id="PF08281">
    <property type="entry name" value="Sigma70_r4_2"/>
    <property type="match status" value="1"/>
</dbReference>
<name>A0A7V4WVK8_CALAY</name>
<organism evidence="8">
    <name type="scientific">Caldithrix abyssi</name>
    <dbReference type="NCBI Taxonomy" id="187145"/>
    <lineage>
        <taxon>Bacteria</taxon>
        <taxon>Pseudomonadati</taxon>
        <taxon>Calditrichota</taxon>
        <taxon>Calditrichia</taxon>
        <taxon>Calditrichales</taxon>
        <taxon>Calditrichaceae</taxon>
        <taxon>Caldithrix</taxon>
    </lineage>
</organism>
<dbReference type="Proteomes" id="UP000885779">
    <property type="component" value="Unassembled WGS sequence"/>
</dbReference>
<dbReference type="InterPro" id="IPR013325">
    <property type="entry name" value="RNA_pol_sigma_r2"/>
</dbReference>
<evidence type="ECO:0000256" key="5">
    <source>
        <dbReference type="ARBA" id="ARBA00023163"/>
    </source>
</evidence>
<dbReference type="PANTHER" id="PTHR43133">
    <property type="entry name" value="RNA POLYMERASE ECF-TYPE SIGMA FACTO"/>
    <property type="match status" value="1"/>
</dbReference>
<evidence type="ECO:0000256" key="3">
    <source>
        <dbReference type="ARBA" id="ARBA00023082"/>
    </source>
</evidence>
<feature type="domain" description="RNA polymerase sigma factor 70 region 4 type 2" evidence="7">
    <location>
        <begin position="136"/>
        <end position="188"/>
    </location>
</feature>
<evidence type="ECO:0000259" key="6">
    <source>
        <dbReference type="Pfam" id="PF04542"/>
    </source>
</evidence>
<dbReference type="EMBL" id="DRQG01000090">
    <property type="protein sequence ID" value="HGY55983.1"/>
    <property type="molecule type" value="Genomic_DNA"/>
</dbReference>
<proteinExistence type="inferred from homology"/>